<reference evidence="1 2" key="1">
    <citation type="submission" date="2013-12" db="EMBL/GenBank/DDBJ databases">
        <title>Draft genome sequence of Caloranaerobacter sp. H53214.</title>
        <authorList>
            <person name="Jiang L.J."/>
            <person name="Shao Z.Z."/>
            <person name="Long M.N."/>
        </authorList>
    </citation>
    <scope>NUCLEOTIDE SEQUENCE [LARGE SCALE GENOMIC DNA]</scope>
    <source>
        <strain evidence="1 2">H53214</strain>
    </source>
</reference>
<organism evidence="1 2">
    <name type="scientific">Caloranaerobacter azorensis H53214</name>
    <dbReference type="NCBI Taxonomy" id="1156417"/>
    <lineage>
        <taxon>Bacteria</taxon>
        <taxon>Bacillati</taxon>
        <taxon>Bacillota</taxon>
        <taxon>Tissierellia</taxon>
        <taxon>Tissierellales</taxon>
        <taxon>Thermohalobacteraceae</taxon>
        <taxon>Caloranaerobacter</taxon>
    </lineage>
</organism>
<name>A0A096BF10_9FIRM</name>
<dbReference type="EMBL" id="AZTB01000112">
    <property type="protein sequence ID" value="KGG79447.1"/>
    <property type="molecule type" value="Genomic_DNA"/>
</dbReference>
<evidence type="ECO:0000313" key="1">
    <source>
        <dbReference type="EMBL" id="KGG79447.1"/>
    </source>
</evidence>
<proteinExistence type="predicted"/>
<gene>
    <name evidence="1" type="ORF">Y919_12025</name>
</gene>
<comment type="caution">
    <text evidence="1">The sequence shown here is derived from an EMBL/GenBank/DDBJ whole genome shotgun (WGS) entry which is preliminary data.</text>
</comment>
<dbReference type="Proteomes" id="UP000029622">
    <property type="component" value="Unassembled WGS sequence"/>
</dbReference>
<protein>
    <submittedName>
        <fullName evidence="1">Uncharacterized protein</fullName>
    </submittedName>
</protein>
<accession>A0A096BF10</accession>
<sequence>MTLKKVFSLLIISLIIINTTTFGFAISYNNQYTTFKNSLRVIENEKYTPRLNIDYTKYENRNSDNKDGMRLIEPYGSVPMEGDTRITLTDLQTDGVTYEDGSQRDNVLNNIINIGLSISSYFITTVGNVVKDIAILCFSMDWNEVNLTKPGEAILSHSYSYYSKLGQVWNGDFWVTKVDIEARKIYRHEWASFAGIDGYTRTDSYDFIPPNGYNEIGEESKPFFEDDDWIRQEAHDRYVGGLPPFVDAWTH</sequence>
<evidence type="ECO:0000313" key="2">
    <source>
        <dbReference type="Proteomes" id="UP000029622"/>
    </source>
</evidence>
<dbReference type="AlphaFoldDB" id="A0A096BF10"/>
<dbReference type="RefSeq" id="WP_035165163.1">
    <property type="nucleotide sequence ID" value="NZ_AZTB01000112.1"/>
</dbReference>